<evidence type="ECO:0000313" key="1">
    <source>
        <dbReference type="EMBL" id="JAE15250.1"/>
    </source>
</evidence>
<dbReference type="AlphaFoldDB" id="A0A0A9FQY8"/>
<reference evidence="1" key="1">
    <citation type="submission" date="2014-09" db="EMBL/GenBank/DDBJ databases">
        <authorList>
            <person name="Magalhaes I.L.F."/>
            <person name="Oliveira U."/>
            <person name="Santos F.R."/>
            <person name="Vidigal T.H.D.A."/>
            <person name="Brescovit A.D."/>
            <person name="Santos A.J."/>
        </authorList>
    </citation>
    <scope>NUCLEOTIDE SEQUENCE</scope>
    <source>
        <tissue evidence="1">Shoot tissue taken approximately 20 cm above the soil surface</tissue>
    </source>
</reference>
<proteinExistence type="predicted"/>
<name>A0A0A9FQY8_ARUDO</name>
<accession>A0A0A9FQY8</accession>
<sequence length="60" mass="6843">MPNNSRNTSANTEKQCMGISGNTFHLHCFQEQVQFSTKYLEFTAYLKKKAIRAPTPGFKT</sequence>
<protein>
    <submittedName>
        <fullName evidence="1">Uncharacterized protein</fullName>
    </submittedName>
</protein>
<dbReference type="EMBL" id="GBRH01182646">
    <property type="protein sequence ID" value="JAE15250.1"/>
    <property type="molecule type" value="Transcribed_RNA"/>
</dbReference>
<reference evidence="1" key="2">
    <citation type="journal article" date="2015" name="Data Brief">
        <title>Shoot transcriptome of the giant reed, Arundo donax.</title>
        <authorList>
            <person name="Barrero R.A."/>
            <person name="Guerrero F.D."/>
            <person name="Moolhuijzen P."/>
            <person name="Goolsby J.A."/>
            <person name="Tidwell J."/>
            <person name="Bellgard S.E."/>
            <person name="Bellgard M.I."/>
        </authorList>
    </citation>
    <scope>NUCLEOTIDE SEQUENCE</scope>
    <source>
        <tissue evidence="1">Shoot tissue taken approximately 20 cm above the soil surface</tissue>
    </source>
</reference>
<organism evidence="1">
    <name type="scientific">Arundo donax</name>
    <name type="common">Giant reed</name>
    <name type="synonym">Donax arundinaceus</name>
    <dbReference type="NCBI Taxonomy" id="35708"/>
    <lineage>
        <taxon>Eukaryota</taxon>
        <taxon>Viridiplantae</taxon>
        <taxon>Streptophyta</taxon>
        <taxon>Embryophyta</taxon>
        <taxon>Tracheophyta</taxon>
        <taxon>Spermatophyta</taxon>
        <taxon>Magnoliopsida</taxon>
        <taxon>Liliopsida</taxon>
        <taxon>Poales</taxon>
        <taxon>Poaceae</taxon>
        <taxon>PACMAD clade</taxon>
        <taxon>Arundinoideae</taxon>
        <taxon>Arundineae</taxon>
        <taxon>Arundo</taxon>
    </lineage>
</organism>